<sequence>MKEAVERINKAIEEQESIVIFGDYDADGVTSTSVLFTYIKRAVCDSRLLYSRSI</sequence>
<dbReference type="Gene3D" id="3.90.1640.30">
    <property type="match status" value="1"/>
</dbReference>
<dbReference type="EMBL" id="AP021906">
    <property type="protein sequence ID" value="BBP91166.1"/>
    <property type="molecule type" value="Genomic_DNA"/>
</dbReference>
<evidence type="ECO:0000313" key="1">
    <source>
        <dbReference type="EMBL" id="BBP91166.1"/>
    </source>
</evidence>
<dbReference type="PANTHER" id="PTHR30255">
    <property type="entry name" value="SINGLE-STRANDED-DNA-SPECIFIC EXONUCLEASE RECJ"/>
    <property type="match status" value="1"/>
</dbReference>
<dbReference type="SUPFAM" id="SSF64182">
    <property type="entry name" value="DHH phosphoesterases"/>
    <property type="match status" value="1"/>
</dbReference>
<dbReference type="InterPro" id="IPR051673">
    <property type="entry name" value="SSDNA_exonuclease_RecJ"/>
</dbReference>
<dbReference type="AlphaFoldDB" id="A0A5S9MHR5"/>
<gene>
    <name evidence="1" type="ORF">BsIDN1_47840</name>
</gene>
<dbReference type="Proteomes" id="UP000464658">
    <property type="component" value="Chromosome"/>
</dbReference>
<dbReference type="InterPro" id="IPR038763">
    <property type="entry name" value="DHH_sf"/>
</dbReference>
<dbReference type="PANTHER" id="PTHR30255:SF2">
    <property type="entry name" value="SINGLE-STRANDED-DNA-SPECIFIC EXONUCLEASE RECJ"/>
    <property type="match status" value="1"/>
</dbReference>
<evidence type="ECO:0008006" key="3">
    <source>
        <dbReference type="Google" id="ProtNLM"/>
    </source>
</evidence>
<evidence type="ECO:0000313" key="2">
    <source>
        <dbReference type="Proteomes" id="UP000464658"/>
    </source>
</evidence>
<accession>A0A5S9MHR5</accession>
<organism evidence="1 2">
    <name type="scientific">Bacillus safensis</name>
    <dbReference type="NCBI Taxonomy" id="561879"/>
    <lineage>
        <taxon>Bacteria</taxon>
        <taxon>Bacillati</taxon>
        <taxon>Bacillota</taxon>
        <taxon>Bacilli</taxon>
        <taxon>Bacillales</taxon>
        <taxon>Bacillaceae</taxon>
        <taxon>Bacillus</taxon>
    </lineage>
</organism>
<protein>
    <recommendedName>
        <fullName evidence="3">Single-stranded-DNA-specific exonuclease RecJ</fullName>
    </recommendedName>
</protein>
<name>A0A5S9MHR5_BACIA</name>
<reference evidence="1 2" key="1">
    <citation type="submission" date="2019-12" db="EMBL/GenBank/DDBJ databases">
        <title>Full genome sequence of a Bacillus safensis strain isolated from commercially available natto in Indonesia.</title>
        <authorList>
            <person name="Yoshida M."/>
            <person name="Uomi M."/>
            <person name="Waturangi D."/>
            <person name="Ekaputri J.J."/>
            <person name="Setiamarga D.H.E."/>
        </authorList>
    </citation>
    <scope>NUCLEOTIDE SEQUENCE [LARGE SCALE GENOMIC DNA]</scope>
    <source>
        <strain evidence="1 2">IDN1</strain>
    </source>
</reference>
<proteinExistence type="predicted"/>